<dbReference type="AlphaFoldDB" id="A0A7K0CN77"/>
<dbReference type="PROSITE" id="PS50234">
    <property type="entry name" value="VWFA"/>
    <property type="match status" value="1"/>
</dbReference>
<comment type="caution">
    <text evidence="5">The sequence shown here is derived from an EMBL/GenBank/DDBJ whole genome shotgun (WGS) entry which is preliminary data.</text>
</comment>
<feature type="signal peptide" evidence="3">
    <location>
        <begin position="1"/>
        <end position="33"/>
    </location>
</feature>
<dbReference type="EMBL" id="WEGJ01000026">
    <property type="protein sequence ID" value="MQY14935.1"/>
    <property type="molecule type" value="Genomic_DNA"/>
</dbReference>
<evidence type="ECO:0000256" key="1">
    <source>
        <dbReference type="SAM" id="MobiDB-lite"/>
    </source>
</evidence>
<dbReference type="RefSeq" id="WP_153455780.1">
    <property type="nucleotide sequence ID" value="NZ_WEGJ01000026.1"/>
</dbReference>
<keyword evidence="2" id="KW-0812">Transmembrane</keyword>
<evidence type="ECO:0000313" key="6">
    <source>
        <dbReference type="Proteomes" id="UP000466345"/>
    </source>
</evidence>
<gene>
    <name evidence="5" type="ORF">SRB5_51110</name>
</gene>
<reference evidence="5 6" key="1">
    <citation type="submission" date="2019-10" db="EMBL/GenBank/DDBJ databases">
        <title>Streptomyces smaragdinus sp. nov. and Streptomyces fabii sp. nov., isolated from the gut of fungus growing-termite Macrotermes natalensis.</title>
        <authorList>
            <person name="Schwitalla J."/>
            <person name="Benndorf R."/>
            <person name="Martin K."/>
            <person name="De Beer W."/>
            <person name="Kaster A.-K."/>
            <person name="Vollmers J."/>
            <person name="Poulsen M."/>
            <person name="Beemelmanns C."/>
        </authorList>
    </citation>
    <scope>NUCLEOTIDE SEQUENCE [LARGE SCALE GENOMIC DNA]</scope>
    <source>
        <strain evidence="5 6">RB5</strain>
    </source>
</reference>
<dbReference type="Proteomes" id="UP000466345">
    <property type="component" value="Unassembled WGS sequence"/>
</dbReference>
<feature type="domain" description="VWFA" evidence="4">
    <location>
        <begin position="67"/>
        <end position="252"/>
    </location>
</feature>
<name>A0A7K0CN77_9ACTN</name>
<keyword evidence="2" id="KW-0472">Membrane</keyword>
<dbReference type="InterPro" id="IPR036465">
    <property type="entry name" value="vWFA_dom_sf"/>
</dbReference>
<dbReference type="SMART" id="SM00327">
    <property type="entry name" value="VWA"/>
    <property type="match status" value="1"/>
</dbReference>
<feature type="chain" id="PRO_5039225331" description="VWFA domain-containing protein" evidence="3">
    <location>
        <begin position="34"/>
        <end position="598"/>
    </location>
</feature>
<feature type="transmembrane region" description="Helical" evidence="2">
    <location>
        <begin position="401"/>
        <end position="420"/>
    </location>
</feature>
<feature type="region of interest" description="Disordered" evidence="1">
    <location>
        <begin position="517"/>
        <end position="598"/>
    </location>
</feature>
<keyword evidence="2" id="KW-1133">Transmembrane helix</keyword>
<evidence type="ECO:0000256" key="3">
    <source>
        <dbReference type="SAM" id="SignalP"/>
    </source>
</evidence>
<evidence type="ECO:0000313" key="5">
    <source>
        <dbReference type="EMBL" id="MQY14935.1"/>
    </source>
</evidence>
<evidence type="ECO:0000256" key="2">
    <source>
        <dbReference type="SAM" id="Phobius"/>
    </source>
</evidence>
<dbReference type="CDD" id="cd00198">
    <property type="entry name" value="vWFA"/>
    <property type="match status" value="1"/>
</dbReference>
<accession>A0A7K0CN77</accession>
<dbReference type="Pfam" id="PF13519">
    <property type="entry name" value="VWA_2"/>
    <property type="match status" value="1"/>
</dbReference>
<sequence>MNPPSHPTPGPPRLRRAAAALAALALTALLTLAAGTVPAAAGPRSDEGQPTRADVYRALGLDRLPADYVILVDVSGSMLEKGRYASVRSALLPFLKGLSPDDYVALFTFGDKAEAVHLGSAADPAGIVAKLPAAPAGPGVMTDIGAGLDRALTELERPEAAEIGSVVMFTDGKHEPPGGSDYPRDTGPAWDKLARRGAALDQSRELAAYSLPLATKESGTKQLAGVIPETSELKPESVEDLGTYLGRAAERVKARKAALLVAEDKGKGVTAAWSPSATLDLDRGSAAGTLTLTARTERVPLTVSGLRMTLDGEPVTVTGLPPEVTLEPGEARKFPVRVTGDLDAGWLPVRRTREVTARPTVHGTVRSAWESALDDVTFDLPRSVSSPADGVRLRGEVGSALTLPLVTGVPLAAALAWWLLWRSRNRAVLAGILVLSHALGDGPQDRITLRGRQMRLADLRLGGAGSVRGSRLRGPNGEKGVQLHIGYSPDGSAERRTEAVCPPHGEVMINGVTFTHLRDDTPAPAAPPGHPAPMPAPIPRPTPAPPPAPPQEGEFGPWQGPTMGAGDRLRNPYEGMPPEDNPYRAPGPWHDPAEPERP</sequence>
<keyword evidence="6" id="KW-1185">Reference proteome</keyword>
<dbReference type="SUPFAM" id="SSF53300">
    <property type="entry name" value="vWA-like"/>
    <property type="match status" value="1"/>
</dbReference>
<keyword evidence="3" id="KW-0732">Signal</keyword>
<evidence type="ECO:0000259" key="4">
    <source>
        <dbReference type="PROSITE" id="PS50234"/>
    </source>
</evidence>
<proteinExistence type="predicted"/>
<organism evidence="5 6">
    <name type="scientific">Streptomyces smaragdinus</name>
    <dbReference type="NCBI Taxonomy" id="2585196"/>
    <lineage>
        <taxon>Bacteria</taxon>
        <taxon>Bacillati</taxon>
        <taxon>Actinomycetota</taxon>
        <taxon>Actinomycetes</taxon>
        <taxon>Kitasatosporales</taxon>
        <taxon>Streptomycetaceae</taxon>
        <taxon>Streptomyces</taxon>
    </lineage>
</organism>
<feature type="compositionally biased region" description="Pro residues" evidence="1">
    <location>
        <begin position="524"/>
        <end position="550"/>
    </location>
</feature>
<dbReference type="InterPro" id="IPR002035">
    <property type="entry name" value="VWF_A"/>
</dbReference>
<protein>
    <recommendedName>
        <fullName evidence="4">VWFA domain-containing protein</fullName>
    </recommendedName>
</protein>
<dbReference type="Gene3D" id="3.40.50.410">
    <property type="entry name" value="von Willebrand factor, type A domain"/>
    <property type="match status" value="1"/>
</dbReference>
<dbReference type="OrthoDB" id="3336142at2"/>